<gene>
    <name evidence="3" type="ordered locus">Mthe_1313</name>
</gene>
<dbReference type="Proteomes" id="UP000000674">
    <property type="component" value="Chromosome"/>
</dbReference>
<dbReference type="PANTHER" id="PTHR43384:SF6">
    <property type="entry name" value="SEPTUM SITE-DETERMINING PROTEIN MIND HOMOLOG, CHLOROPLASTIC"/>
    <property type="match status" value="1"/>
</dbReference>
<keyword evidence="1" id="KW-0547">Nucleotide-binding</keyword>
<dbReference type="SUPFAM" id="SSF52540">
    <property type="entry name" value="P-loop containing nucleoside triphosphate hydrolases"/>
    <property type="match status" value="1"/>
</dbReference>
<protein>
    <submittedName>
        <fullName evidence="3">CODH nickel-insertion accessory protein</fullName>
    </submittedName>
</protein>
<dbReference type="InterPro" id="IPR014433">
    <property type="entry name" value="CooC"/>
</dbReference>
<evidence type="ECO:0000256" key="1">
    <source>
        <dbReference type="ARBA" id="ARBA00022741"/>
    </source>
</evidence>
<dbReference type="EMBL" id="CP000477">
    <property type="protein sequence ID" value="ABK15091.1"/>
    <property type="molecule type" value="Genomic_DNA"/>
</dbReference>
<name>A0B8R7_METTP</name>
<dbReference type="AlphaFoldDB" id="A0B8R7"/>
<dbReference type="STRING" id="349307.Mthe_1313"/>
<evidence type="ECO:0000256" key="2">
    <source>
        <dbReference type="ARBA" id="ARBA00022840"/>
    </source>
</evidence>
<reference evidence="3 4" key="1">
    <citation type="submission" date="2006-10" db="EMBL/GenBank/DDBJ databases">
        <title>Complete sequence of Methanosaeta thermophila PT.</title>
        <authorList>
            <consortium name="US DOE Joint Genome Institute"/>
            <person name="Copeland A."/>
            <person name="Lucas S."/>
            <person name="Lapidus A."/>
            <person name="Barry K."/>
            <person name="Detter J.C."/>
            <person name="Glavina del Rio T."/>
            <person name="Hammon N."/>
            <person name="Israni S."/>
            <person name="Pitluck S."/>
            <person name="Chain P."/>
            <person name="Malfatti S."/>
            <person name="Shin M."/>
            <person name="Vergez L."/>
            <person name="Schmutz J."/>
            <person name="Larimer F."/>
            <person name="Land M."/>
            <person name="Hauser L."/>
            <person name="Kyrpides N."/>
            <person name="Kim E."/>
            <person name="Smith K.S."/>
            <person name="Ingram-Smith C."/>
            <person name="Richardson P."/>
        </authorList>
    </citation>
    <scope>NUCLEOTIDE SEQUENCE [LARGE SCALE GENOMIC DNA]</scope>
    <source>
        <strain evidence="4">DSM 6194 / JCM 14653 / NBRC 101360 / PT</strain>
    </source>
</reference>
<dbReference type="InterPro" id="IPR050625">
    <property type="entry name" value="ParA/MinD_ATPase"/>
</dbReference>
<keyword evidence="2" id="KW-0067">ATP-binding</keyword>
<dbReference type="GO" id="GO:0009898">
    <property type="term" value="C:cytoplasmic side of plasma membrane"/>
    <property type="evidence" value="ECO:0007669"/>
    <property type="project" value="TreeGrafter"/>
</dbReference>
<dbReference type="PANTHER" id="PTHR43384">
    <property type="entry name" value="SEPTUM SITE-DETERMINING PROTEIN MIND HOMOLOG, CHLOROPLASTIC-RELATED"/>
    <property type="match status" value="1"/>
</dbReference>
<accession>A0B8R7</accession>
<dbReference type="InterPro" id="IPR027417">
    <property type="entry name" value="P-loop_NTPase"/>
</dbReference>
<dbReference type="PIRSF" id="PIRSF005647">
    <property type="entry name" value="CooC"/>
    <property type="match status" value="1"/>
</dbReference>
<proteinExistence type="predicted"/>
<dbReference type="GO" id="GO:0005829">
    <property type="term" value="C:cytosol"/>
    <property type="evidence" value="ECO:0007669"/>
    <property type="project" value="TreeGrafter"/>
</dbReference>
<dbReference type="GO" id="GO:0005524">
    <property type="term" value="F:ATP binding"/>
    <property type="evidence" value="ECO:0007669"/>
    <property type="project" value="UniProtKB-KW"/>
</dbReference>
<dbReference type="GO" id="GO:0016887">
    <property type="term" value="F:ATP hydrolysis activity"/>
    <property type="evidence" value="ECO:0007669"/>
    <property type="project" value="TreeGrafter"/>
</dbReference>
<keyword evidence="4" id="KW-1185">Reference proteome</keyword>
<dbReference type="GO" id="GO:0051782">
    <property type="term" value="P:negative regulation of cell division"/>
    <property type="evidence" value="ECO:0007669"/>
    <property type="project" value="TreeGrafter"/>
</dbReference>
<dbReference type="Gene3D" id="3.40.50.300">
    <property type="entry name" value="P-loop containing nucleotide triphosphate hydrolases"/>
    <property type="match status" value="1"/>
</dbReference>
<dbReference type="HOGENOM" id="CLU_082962_0_0_2"/>
<organism evidence="3 4">
    <name type="scientific">Methanothrix thermoacetophila (strain DSM 6194 / JCM 14653 / NBRC 101360 / PT)</name>
    <name type="common">Methanosaeta thermophila</name>
    <dbReference type="NCBI Taxonomy" id="349307"/>
    <lineage>
        <taxon>Archaea</taxon>
        <taxon>Methanobacteriati</taxon>
        <taxon>Methanobacteriota</taxon>
        <taxon>Stenosarchaea group</taxon>
        <taxon>Methanomicrobia</taxon>
        <taxon>Methanotrichales</taxon>
        <taxon>Methanotrichaceae</taxon>
        <taxon>Methanothrix</taxon>
    </lineage>
</organism>
<sequence length="213" mass="22904">MNLGSALGIEKNPRPITEYKELIEERAGMPMGMYRLNPKVDDVIDKCGCIGPDGVRFAVMGTLETGGSGCMCPASAFLKALLRHVISKEKDVVILDMEAGIEHLGRGTARGVDAMIVVVEPGLRSIETVERIKRLGENIGITNLLAVINKTDDPGIVKEKLEEMGIPVLGTIPFDRNLIEADLSGRAPVDVGGPAVEAIKSIKEELVRRFEGG</sequence>
<evidence type="ECO:0000313" key="4">
    <source>
        <dbReference type="Proteomes" id="UP000000674"/>
    </source>
</evidence>
<evidence type="ECO:0000313" key="3">
    <source>
        <dbReference type="EMBL" id="ABK15091.1"/>
    </source>
</evidence>
<dbReference type="KEGG" id="mtp:Mthe_1313"/>